<proteinExistence type="predicted"/>
<feature type="compositionally biased region" description="Basic and acidic residues" evidence="3">
    <location>
        <begin position="159"/>
        <end position="169"/>
    </location>
</feature>
<protein>
    <submittedName>
        <fullName evidence="5">La-related protein</fullName>
    </submittedName>
</protein>
<sequence length="727" mass="76507">MSAGETSSEGASSPGFSWSQVVRKDNAGGPGAQAQPSASSEREGAGAEQTADLAVVQDKLAAASVTASVAEDRPTVAAAEANGNATGEAAKPASPEPEPEPKDRSSEPEPGAKPLGLKSAWVGGPRRGEGDAGEANVESPKAVKVLSTSSQSWPTLGDSKTEPQKRGLPEAEAAMAAPMGGQAPTRGKKGDRGDFGGRGGGQGGGRHQRGGGGRQNGYKGGHGGAQNGSFANGLPQGGRGYGRKGSGRGGRGGGQANGKGVHHAMNGGKGRQPPAGYYMPVFYAAPEVSPQMYMMPPPAAMVGAGPPSAATATNGVSAPAKDSILEAVRVQVEYYFSVQNLVKDMFLRAKMDDGGWIPISVIAAFNRVRSLAPNPAMIAAALEGSALVEVSQDQGRIRVRDAWQSWVLPEERRDPSTRRADQSPGTPGAPMGPARGATMAAMYPCTEVSDDLLGRLTLIARLSTGDQVKDSKALVMTNDVAAMVNNGIAVLESQLRSRGDPQDPSLPLVSNHFYPMAPMLAQQQPQGPKDRQQMPLVAPSDFGCHVGWMFAGAKDGGDADGNAAAHSEIADFGHPAHAFFKKNGYVQVSYRDFRDRCLEKRASHKSQQPGQQPAEMYTLYQFWGFFLRDVFNTSMYEDFKRCALEDHNGGQGSFGIACLFGLYHNRLLREFRPVLFKDFEKIVQQEYEKGNHQMMLEFNAFCMSTGLVKGEGGATGESGGASVSTTS</sequence>
<feature type="compositionally biased region" description="Gly residues" evidence="3">
    <location>
        <begin position="196"/>
        <end position="226"/>
    </location>
</feature>
<evidence type="ECO:0000313" key="6">
    <source>
        <dbReference type="Proteomes" id="UP001472866"/>
    </source>
</evidence>
<feature type="compositionally biased region" description="Low complexity" evidence="3">
    <location>
        <begin position="170"/>
        <end position="181"/>
    </location>
</feature>
<dbReference type="SMART" id="SM00684">
    <property type="entry name" value="DM15"/>
    <property type="match status" value="2"/>
</dbReference>
<dbReference type="PROSITE" id="PS50961">
    <property type="entry name" value="HTH_LA"/>
    <property type="match status" value="1"/>
</dbReference>
<dbReference type="Proteomes" id="UP001472866">
    <property type="component" value="Chromosome 12"/>
</dbReference>
<feature type="compositionally biased region" description="Basic and acidic residues" evidence="3">
    <location>
        <begin position="409"/>
        <end position="421"/>
    </location>
</feature>
<dbReference type="PANTHER" id="PTHR22792">
    <property type="entry name" value="LUPUS LA PROTEIN-RELATED"/>
    <property type="match status" value="1"/>
</dbReference>
<dbReference type="AlphaFoldDB" id="A0AAX4PGU5"/>
<feature type="region of interest" description="Disordered" evidence="3">
    <location>
        <begin position="1"/>
        <end position="268"/>
    </location>
</feature>
<feature type="compositionally biased region" description="Gly residues" evidence="3">
    <location>
        <begin position="247"/>
        <end position="257"/>
    </location>
</feature>
<feature type="compositionally biased region" description="Low complexity" evidence="3">
    <location>
        <begin position="77"/>
        <end position="93"/>
    </location>
</feature>
<dbReference type="Gene3D" id="1.10.10.10">
    <property type="entry name" value="Winged helix-like DNA-binding domain superfamily/Winged helix DNA-binding domain"/>
    <property type="match status" value="1"/>
</dbReference>
<dbReference type="InterPro" id="IPR006630">
    <property type="entry name" value="La_HTH"/>
</dbReference>
<dbReference type="PANTHER" id="PTHR22792:SF132">
    <property type="entry name" value="LA-RELATED PROTEIN 1"/>
    <property type="match status" value="1"/>
</dbReference>
<name>A0AAX4PGU5_9CHLO</name>
<dbReference type="InterPro" id="IPR036390">
    <property type="entry name" value="WH_DNA-bd_sf"/>
</dbReference>
<dbReference type="Pfam" id="PF05383">
    <property type="entry name" value="La"/>
    <property type="match status" value="1"/>
</dbReference>
<keyword evidence="6" id="KW-1185">Reference proteome</keyword>
<dbReference type="GO" id="GO:0000339">
    <property type="term" value="F:RNA cap binding"/>
    <property type="evidence" value="ECO:0007669"/>
    <property type="project" value="InterPro"/>
</dbReference>
<dbReference type="SMART" id="SM00715">
    <property type="entry name" value="LA"/>
    <property type="match status" value="1"/>
</dbReference>
<dbReference type="GO" id="GO:0005737">
    <property type="term" value="C:cytoplasm"/>
    <property type="evidence" value="ECO:0007669"/>
    <property type="project" value="UniProtKB-ARBA"/>
</dbReference>
<dbReference type="EMBL" id="CP151512">
    <property type="protein sequence ID" value="WZN65453.1"/>
    <property type="molecule type" value="Genomic_DNA"/>
</dbReference>
<dbReference type="Pfam" id="PF21071">
    <property type="entry name" value="LARP1_HEAT"/>
    <property type="match status" value="1"/>
</dbReference>
<evidence type="ECO:0000313" key="5">
    <source>
        <dbReference type="EMBL" id="WZN65453.1"/>
    </source>
</evidence>
<dbReference type="SUPFAM" id="SSF46785">
    <property type="entry name" value="Winged helix' DNA-binding domain"/>
    <property type="match status" value="1"/>
</dbReference>
<dbReference type="GO" id="GO:0048255">
    <property type="term" value="P:mRNA stabilization"/>
    <property type="evidence" value="ECO:0007669"/>
    <property type="project" value="InterPro"/>
</dbReference>
<evidence type="ECO:0000259" key="4">
    <source>
        <dbReference type="PROSITE" id="PS50961"/>
    </source>
</evidence>
<evidence type="ECO:0000256" key="3">
    <source>
        <dbReference type="SAM" id="MobiDB-lite"/>
    </source>
</evidence>
<dbReference type="InterPro" id="IPR036388">
    <property type="entry name" value="WH-like_DNA-bd_sf"/>
</dbReference>
<feature type="domain" description="HTH La-type RNA-binding" evidence="4">
    <location>
        <begin position="318"/>
        <end position="409"/>
    </location>
</feature>
<accession>A0AAX4PGU5</accession>
<feature type="region of interest" description="Disordered" evidence="3">
    <location>
        <begin position="409"/>
        <end position="436"/>
    </location>
</feature>
<evidence type="ECO:0000256" key="2">
    <source>
        <dbReference type="PROSITE-ProRule" id="PRU00332"/>
    </source>
</evidence>
<dbReference type="InterPro" id="IPR045180">
    <property type="entry name" value="La_dom_prot"/>
</dbReference>
<dbReference type="CDD" id="cd07323">
    <property type="entry name" value="LAM"/>
    <property type="match status" value="1"/>
</dbReference>
<keyword evidence="1 2" id="KW-0694">RNA-binding</keyword>
<evidence type="ECO:0000256" key="1">
    <source>
        <dbReference type="ARBA" id="ARBA00022884"/>
    </source>
</evidence>
<gene>
    <name evidence="5" type="ORF">HKI87_12g70120</name>
</gene>
<organism evidence="5 6">
    <name type="scientific">Chloropicon roscoffensis</name>
    <dbReference type="NCBI Taxonomy" id="1461544"/>
    <lineage>
        <taxon>Eukaryota</taxon>
        <taxon>Viridiplantae</taxon>
        <taxon>Chlorophyta</taxon>
        <taxon>Chloropicophyceae</taxon>
        <taxon>Chloropicales</taxon>
        <taxon>Chloropicaceae</taxon>
        <taxon>Chloropicon</taxon>
    </lineage>
</organism>
<feature type="compositionally biased region" description="Low complexity" evidence="3">
    <location>
        <begin position="1"/>
        <end position="13"/>
    </location>
</feature>
<reference evidence="5 6" key="1">
    <citation type="submission" date="2024-03" db="EMBL/GenBank/DDBJ databases">
        <title>Complete genome sequence of the green alga Chloropicon roscoffensis RCC1871.</title>
        <authorList>
            <person name="Lemieux C."/>
            <person name="Pombert J.-F."/>
            <person name="Otis C."/>
            <person name="Turmel M."/>
        </authorList>
    </citation>
    <scope>NUCLEOTIDE SEQUENCE [LARGE SCALE GENOMIC DNA]</scope>
    <source>
        <strain evidence="5 6">RCC1871</strain>
    </source>
</reference>
<dbReference type="InterPro" id="IPR006607">
    <property type="entry name" value="DM15"/>
</dbReference>